<dbReference type="InterPro" id="IPR036527">
    <property type="entry name" value="SCP2_sterol-bd_dom_sf"/>
</dbReference>
<dbReference type="SUPFAM" id="SSF55718">
    <property type="entry name" value="SCP-like"/>
    <property type="match status" value="1"/>
</dbReference>
<protein>
    <submittedName>
        <fullName evidence="3">SCP2 sterol-binding domain-containing protein</fullName>
    </submittedName>
</protein>
<dbReference type="Proteomes" id="UP001596203">
    <property type="component" value="Unassembled WGS sequence"/>
</dbReference>
<proteinExistence type="predicted"/>
<dbReference type="RefSeq" id="WP_377432033.1">
    <property type="nucleotide sequence ID" value="NZ_JBHSPR010000060.1"/>
</dbReference>
<feature type="region of interest" description="Disordered" evidence="1">
    <location>
        <begin position="128"/>
        <end position="172"/>
    </location>
</feature>
<evidence type="ECO:0000256" key="1">
    <source>
        <dbReference type="SAM" id="MobiDB-lite"/>
    </source>
</evidence>
<feature type="domain" description="SCP2" evidence="2">
    <location>
        <begin position="23"/>
        <end position="106"/>
    </location>
</feature>
<evidence type="ECO:0000313" key="3">
    <source>
        <dbReference type="EMBL" id="MFC6022448.1"/>
    </source>
</evidence>
<dbReference type="Gene3D" id="3.30.1050.10">
    <property type="entry name" value="SCP2 sterol-binding domain"/>
    <property type="match status" value="1"/>
</dbReference>
<dbReference type="Pfam" id="PF02036">
    <property type="entry name" value="SCP2"/>
    <property type="match status" value="1"/>
</dbReference>
<reference evidence="4" key="1">
    <citation type="journal article" date="2019" name="Int. J. Syst. Evol. Microbiol.">
        <title>The Global Catalogue of Microorganisms (GCM) 10K type strain sequencing project: providing services to taxonomists for standard genome sequencing and annotation.</title>
        <authorList>
            <consortium name="The Broad Institute Genomics Platform"/>
            <consortium name="The Broad Institute Genome Sequencing Center for Infectious Disease"/>
            <person name="Wu L."/>
            <person name="Ma J."/>
        </authorList>
    </citation>
    <scope>NUCLEOTIDE SEQUENCE [LARGE SCALE GENOMIC DNA]</scope>
    <source>
        <strain evidence="4">ZS-35-S2</strain>
    </source>
</reference>
<sequence>MADPTAEFFSSLEERGPDLLPVKARGTIRFDLKGVDGGVNHWFVSVNRGNVLVSHENRQADCVVATTQELFDRLAIGEAQVVAAYNRNDVTVQGNLPLLLMFRRAFPSPPGTRDPRVRVRERLRRRDELQGRIRPDDRLRPASRVRPDDRLRPASRVRPDNRVRPGDRESRP</sequence>
<dbReference type="InterPro" id="IPR003033">
    <property type="entry name" value="SCP2_sterol-bd_dom"/>
</dbReference>
<keyword evidence="4" id="KW-1185">Reference proteome</keyword>
<comment type="caution">
    <text evidence="3">The sequence shown here is derived from an EMBL/GenBank/DDBJ whole genome shotgun (WGS) entry which is preliminary data.</text>
</comment>
<accession>A0ABW1KPI1</accession>
<evidence type="ECO:0000313" key="4">
    <source>
        <dbReference type="Proteomes" id="UP001596203"/>
    </source>
</evidence>
<organism evidence="3 4">
    <name type="scientific">Plantactinospora solaniradicis</name>
    <dbReference type="NCBI Taxonomy" id="1723736"/>
    <lineage>
        <taxon>Bacteria</taxon>
        <taxon>Bacillati</taxon>
        <taxon>Actinomycetota</taxon>
        <taxon>Actinomycetes</taxon>
        <taxon>Micromonosporales</taxon>
        <taxon>Micromonosporaceae</taxon>
        <taxon>Plantactinospora</taxon>
    </lineage>
</organism>
<dbReference type="EMBL" id="JBHSPR010000060">
    <property type="protein sequence ID" value="MFC6022448.1"/>
    <property type="molecule type" value="Genomic_DNA"/>
</dbReference>
<evidence type="ECO:0000259" key="2">
    <source>
        <dbReference type="Pfam" id="PF02036"/>
    </source>
</evidence>
<gene>
    <name evidence="3" type="ORF">ACFP2T_40620</name>
</gene>
<name>A0ABW1KPI1_9ACTN</name>